<name>A0A1T4JL30_9FIRM</name>
<dbReference type="PROSITE" id="PS51746">
    <property type="entry name" value="PPM_2"/>
    <property type="match status" value="1"/>
</dbReference>
<dbReference type="CDD" id="cd00143">
    <property type="entry name" value="PP2Cc"/>
    <property type="match status" value="1"/>
</dbReference>
<organism evidence="2 3">
    <name type="scientific">Selenihalanaerobacter shriftii</name>
    <dbReference type="NCBI Taxonomy" id="142842"/>
    <lineage>
        <taxon>Bacteria</taxon>
        <taxon>Bacillati</taxon>
        <taxon>Bacillota</taxon>
        <taxon>Clostridia</taxon>
        <taxon>Halanaerobiales</taxon>
        <taxon>Halobacteroidaceae</taxon>
        <taxon>Selenihalanaerobacter</taxon>
    </lineage>
</organism>
<dbReference type="AlphaFoldDB" id="A0A1T4JL30"/>
<protein>
    <submittedName>
        <fullName evidence="2">Protein phosphatase</fullName>
    </submittedName>
</protein>
<sequence>MELGLSSDCGKVRDINEDSYLQLDNSKYKIFAVADGMGGHNAGELASSIAIDVLKDYNFDLENMSISLTEAIQFINKKILNKARSNVKYEGMGTTLTTAILVDDQLYIGHVGDSRIYLLRDGEFKQLTEDHSLVNQLVKAKEITSNEARNHPQSHILLQALGTEERIDIDIIEMQMESNDLILLCTDGLNSVLKDDIIKKVLLDNQSLQEKADRLIQMANKAGGQDNITVNLFTR</sequence>
<dbReference type="STRING" id="142842.SAMN02745118_00135"/>
<dbReference type="EMBL" id="FUWM01000003">
    <property type="protein sequence ID" value="SJZ30885.1"/>
    <property type="molecule type" value="Genomic_DNA"/>
</dbReference>
<evidence type="ECO:0000313" key="2">
    <source>
        <dbReference type="EMBL" id="SJZ30885.1"/>
    </source>
</evidence>
<dbReference type="OrthoDB" id="9801841at2"/>
<dbReference type="GO" id="GO:0004722">
    <property type="term" value="F:protein serine/threonine phosphatase activity"/>
    <property type="evidence" value="ECO:0007669"/>
    <property type="project" value="InterPro"/>
</dbReference>
<dbReference type="Pfam" id="PF13672">
    <property type="entry name" value="PP2C_2"/>
    <property type="match status" value="1"/>
</dbReference>
<feature type="domain" description="PPM-type phosphatase" evidence="1">
    <location>
        <begin position="2"/>
        <end position="235"/>
    </location>
</feature>
<evidence type="ECO:0000259" key="1">
    <source>
        <dbReference type="PROSITE" id="PS51746"/>
    </source>
</evidence>
<dbReference type="InterPro" id="IPR001932">
    <property type="entry name" value="PPM-type_phosphatase-like_dom"/>
</dbReference>
<dbReference type="SUPFAM" id="SSF81606">
    <property type="entry name" value="PP2C-like"/>
    <property type="match status" value="1"/>
</dbReference>
<evidence type="ECO:0000313" key="3">
    <source>
        <dbReference type="Proteomes" id="UP000190625"/>
    </source>
</evidence>
<dbReference type="Proteomes" id="UP000190625">
    <property type="component" value="Unassembled WGS sequence"/>
</dbReference>
<proteinExistence type="predicted"/>
<dbReference type="Gene3D" id="3.60.40.10">
    <property type="entry name" value="PPM-type phosphatase domain"/>
    <property type="match status" value="1"/>
</dbReference>
<dbReference type="PANTHER" id="PTHR47992">
    <property type="entry name" value="PROTEIN PHOSPHATASE"/>
    <property type="match status" value="1"/>
</dbReference>
<dbReference type="SMART" id="SM00331">
    <property type="entry name" value="PP2C_SIG"/>
    <property type="match status" value="1"/>
</dbReference>
<keyword evidence="3" id="KW-1185">Reference proteome</keyword>
<dbReference type="InterPro" id="IPR015655">
    <property type="entry name" value="PP2C"/>
</dbReference>
<reference evidence="3" key="1">
    <citation type="submission" date="2017-02" db="EMBL/GenBank/DDBJ databases">
        <authorList>
            <person name="Varghese N."/>
            <person name="Submissions S."/>
        </authorList>
    </citation>
    <scope>NUCLEOTIDE SEQUENCE [LARGE SCALE GENOMIC DNA]</scope>
    <source>
        <strain evidence="3">ATCC BAA-73</strain>
    </source>
</reference>
<accession>A0A1T4JL30</accession>
<dbReference type="NCBIfam" id="NF033484">
    <property type="entry name" value="Stp1_PP2C_phos"/>
    <property type="match status" value="1"/>
</dbReference>
<dbReference type="SMART" id="SM00332">
    <property type="entry name" value="PP2Cc"/>
    <property type="match status" value="1"/>
</dbReference>
<dbReference type="InterPro" id="IPR036457">
    <property type="entry name" value="PPM-type-like_dom_sf"/>
</dbReference>
<dbReference type="RefSeq" id="WP_078808670.1">
    <property type="nucleotide sequence ID" value="NZ_FUWM01000003.1"/>
</dbReference>
<gene>
    <name evidence="2" type="ORF">SAMN02745118_00135</name>
</gene>